<feature type="transmembrane region" description="Helical" evidence="8">
    <location>
        <begin position="89"/>
        <end position="111"/>
    </location>
</feature>
<evidence type="ECO:0000256" key="6">
    <source>
        <dbReference type="ARBA" id="ARBA00023136"/>
    </source>
</evidence>
<feature type="transmembrane region" description="Helical" evidence="8">
    <location>
        <begin position="286"/>
        <end position="311"/>
    </location>
</feature>
<accession>A0A8H7UI42</accession>
<dbReference type="GO" id="GO:0005789">
    <property type="term" value="C:endoplasmic reticulum membrane"/>
    <property type="evidence" value="ECO:0007669"/>
    <property type="project" value="UniProtKB-SubCell"/>
</dbReference>
<dbReference type="PANTHER" id="PTHR21212:SF0">
    <property type="entry name" value="SEIPIN"/>
    <property type="match status" value="1"/>
</dbReference>
<name>A0A8H7UI42_MORIS</name>
<comment type="caution">
    <text evidence="9">The sequence shown here is derived from an EMBL/GenBank/DDBJ whole genome shotgun (WGS) entry which is preliminary data.</text>
</comment>
<evidence type="ECO:0000256" key="4">
    <source>
        <dbReference type="ARBA" id="ARBA00022989"/>
    </source>
</evidence>
<sequence>MRRAEQLILIPQQSDQFQVVPDHVGHDTFSTTSTQDMMQRIDPDAPLPEASNEPTPLLLIIVSKILQLLRPVFAIIFSPRVQRTVIRTAFLTIALSWIMGVAISAYIAFYMTHVPKTAHIEPVYLQYNKGAEPMALVDLTNKGSYLKPLRHEQQYKVDVLLHVPNSEVNIEIGNFMVRVDLKTADDKTVSYSSRPSILRYQSALHRTLAIFAKALPLLLGIAKETQTIIIPMMEHFVEDGTHPVTKAIVSVSDHRLQIYHMHLHMTADFHGLRYGIEIYYMYNHRIITAMVFITLFICIELSFATVAWRLFGYTLWTRITRWADNVAKDNADSQEETTAAITGGDTTSEKSDDQTHEDFSS</sequence>
<dbReference type="GO" id="GO:0006629">
    <property type="term" value="P:lipid metabolic process"/>
    <property type="evidence" value="ECO:0007669"/>
    <property type="project" value="UniProtKB-KW"/>
</dbReference>
<dbReference type="Proteomes" id="UP000654370">
    <property type="component" value="Unassembled WGS sequence"/>
</dbReference>
<evidence type="ECO:0000256" key="1">
    <source>
        <dbReference type="ARBA" id="ARBA00004477"/>
    </source>
</evidence>
<evidence type="ECO:0000313" key="10">
    <source>
        <dbReference type="Proteomes" id="UP000654370"/>
    </source>
</evidence>
<keyword evidence="6 8" id="KW-0472">Membrane</keyword>
<proteinExistence type="predicted"/>
<reference evidence="9" key="1">
    <citation type="submission" date="2020-12" db="EMBL/GenBank/DDBJ databases">
        <title>Metabolic potential, ecology and presence of endohyphal bacteria is reflected in genomic diversity of Mucoromycotina.</title>
        <authorList>
            <person name="Muszewska A."/>
            <person name="Okrasinska A."/>
            <person name="Steczkiewicz K."/>
            <person name="Drgas O."/>
            <person name="Orlowska M."/>
            <person name="Perlinska-Lenart U."/>
            <person name="Aleksandrzak-Piekarczyk T."/>
            <person name="Szatraj K."/>
            <person name="Zielenkiewicz U."/>
            <person name="Pilsyk S."/>
            <person name="Malc E."/>
            <person name="Mieczkowski P."/>
            <person name="Kruszewska J.S."/>
            <person name="Biernat P."/>
            <person name="Pawlowska J."/>
        </authorList>
    </citation>
    <scope>NUCLEOTIDE SEQUENCE</scope>
    <source>
        <strain evidence="9">WA0000067209</strain>
    </source>
</reference>
<keyword evidence="10" id="KW-1185">Reference proteome</keyword>
<keyword evidence="3" id="KW-0256">Endoplasmic reticulum</keyword>
<feature type="compositionally biased region" description="Polar residues" evidence="7">
    <location>
        <begin position="336"/>
        <end position="346"/>
    </location>
</feature>
<dbReference type="OrthoDB" id="3990054at2759"/>
<evidence type="ECO:0000256" key="7">
    <source>
        <dbReference type="SAM" id="MobiDB-lite"/>
    </source>
</evidence>
<evidence type="ECO:0000256" key="5">
    <source>
        <dbReference type="ARBA" id="ARBA00023098"/>
    </source>
</evidence>
<keyword evidence="4 8" id="KW-1133">Transmembrane helix</keyword>
<dbReference type="Pfam" id="PF06775">
    <property type="entry name" value="Seipin"/>
    <property type="match status" value="1"/>
</dbReference>
<evidence type="ECO:0008006" key="11">
    <source>
        <dbReference type="Google" id="ProtNLM"/>
    </source>
</evidence>
<protein>
    <recommendedName>
        <fullName evidence="11">Seipin</fullName>
    </recommendedName>
</protein>
<keyword evidence="2 8" id="KW-0812">Transmembrane</keyword>
<evidence type="ECO:0000256" key="2">
    <source>
        <dbReference type="ARBA" id="ARBA00022692"/>
    </source>
</evidence>
<feature type="compositionally biased region" description="Basic and acidic residues" evidence="7">
    <location>
        <begin position="347"/>
        <end position="361"/>
    </location>
</feature>
<dbReference type="GO" id="GO:0140042">
    <property type="term" value="P:lipid droplet formation"/>
    <property type="evidence" value="ECO:0007669"/>
    <property type="project" value="UniProtKB-ARBA"/>
</dbReference>
<keyword evidence="5" id="KW-0443">Lipid metabolism</keyword>
<dbReference type="EMBL" id="JAEPQZ010000004">
    <property type="protein sequence ID" value="KAG2182542.1"/>
    <property type="molecule type" value="Genomic_DNA"/>
</dbReference>
<evidence type="ECO:0000256" key="8">
    <source>
        <dbReference type="SAM" id="Phobius"/>
    </source>
</evidence>
<feature type="region of interest" description="Disordered" evidence="7">
    <location>
        <begin position="330"/>
        <end position="361"/>
    </location>
</feature>
<dbReference type="CDD" id="cd23995">
    <property type="entry name" value="Seipin_BSCL2_like"/>
    <property type="match status" value="1"/>
</dbReference>
<comment type="subcellular location">
    <subcellularLocation>
        <location evidence="1">Endoplasmic reticulum membrane</location>
        <topology evidence="1">Multi-pass membrane protein</topology>
    </subcellularLocation>
</comment>
<gene>
    <name evidence="9" type="ORF">INT43_007473</name>
</gene>
<organism evidence="9 10">
    <name type="scientific">Mortierella isabellina</name>
    <name type="common">Filamentous fungus</name>
    <name type="synonym">Umbelopsis isabellina</name>
    <dbReference type="NCBI Taxonomy" id="91625"/>
    <lineage>
        <taxon>Eukaryota</taxon>
        <taxon>Fungi</taxon>
        <taxon>Fungi incertae sedis</taxon>
        <taxon>Mucoromycota</taxon>
        <taxon>Mucoromycotina</taxon>
        <taxon>Umbelopsidomycetes</taxon>
        <taxon>Umbelopsidales</taxon>
        <taxon>Umbelopsidaceae</taxon>
        <taxon>Umbelopsis</taxon>
    </lineage>
</organism>
<evidence type="ECO:0000256" key="3">
    <source>
        <dbReference type="ARBA" id="ARBA00022824"/>
    </source>
</evidence>
<dbReference type="InterPro" id="IPR009617">
    <property type="entry name" value="Seipin"/>
</dbReference>
<dbReference type="PANTHER" id="PTHR21212">
    <property type="entry name" value="BERNARDINELLI-SEIP CONGENITAL LIPODYSTROPHY 2 HOMOLOG BSCL2 PROTEIN"/>
    <property type="match status" value="1"/>
</dbReference>
<dbReference type="AlphaFoldDB" id="A0A8H7UI42"/>
<evidence type="ECO:0000313" key="9">
    <source>
        <dbReference type="EMBL" id="KAG2182542.1"/>
    </source>
</evidence>